<feature type="compositionally biased region" description="Low complexity" evidence="2">
    <location>
        <begin position="185"/>
        <end position="199"/>
    </location>
</feature>
<feature type="compositionally biased region" description="Polar residues" evidence="2">
    <location>
        <begin position="45"/>
        <end position="65"/>
    </location>
</feature>
<comment type="caution">
    <text evidence="3">The sequence shown here is derived from an EMBL/GenBank/DDBJ whole genome shotgun (WGS) entry which is preliminary data.</text>
</comment>
<sequence length="448" mass="48663">MSAAVQYPFPGMHSPTTASSKPVLPALLPLPRDFEKLAVMQAQAHQAQYNSNSRPVTASNNNNKFNSHDDFYDFLDSNRGGSGGGPPPNSNSAAAMQSGSPNMQRGPIPINGPDQSRPPVTRGTGGAQMRSRPPSYGSGSRSEEMLVDKHREQREKERRQQQLREQQLQQQQQQHGASPAGARKPLPGGPRSPSSDSPSANAPWRGGSGAHPPQPAAQQQQGRPVSSDSNSSGDGRPLARNNTAAGAAMGAAIQRLKSPSVMDCVLSPLESKVTEYLGFMTSEEDTISRLDAEIALLQARKAEAESRHAEFKSKHDDYRRQYADVERALRGDAPPLPGMRHAATATTNNGPPTTRELQQQQALLNQQQGGGGGQNGGPAMGRPSVHNSQHDNRHMDDDMDEDDYDDEDDGYQQRRPESRRIMSQQSFGRSSQQGKKSRFRFSLFGGEK</sequence>
<reference evidence="3 4" key="1">
    <citation type="submission" date="2023-01" db="EMBL/GenBank/DDBJ databases">
        <title>Analysis of 21 Apiospora genomes using comparative genomics revels a genus with tremendous synthesis potential of carbohydrate active enzymes and secondary metabolites.</title>
        <authorList>
            <person name="Sorensen T."/>
        </authorList>
    </citation>
    <scope>NUCLEOTIDE SEQUENCE [LARGE SCALE GENOMIC DNA]</scope>
    <source>
        <strain evidence="3 4">CBS 20057</strain>
    </source>
</reference>
<gene>
    <name evidence="3" type="ORF">PG991_008745</name>
</gene>
<feature type="compositionally biased region" description="Basic and acidic residues" evidence="2">
    <location>
        <begin position="411"/>
        <end position="420"/>
    </location>
</feature>
<organism evidence="3 4">
    <name type="scientific">Apiospora marii</name>
    <dbReference type="NCBI Taxonomy" id="335849"/>
    <lineage>
        <taxon>Eukaryota</taxon>
        <taxon>Fungi</taxon>
        <taxon>Dikarya</taxon>
        <taxon>Ascomycota</taxon>
        <taxon>Pezizomycotina</taxon>
        <taxon>Sordariomycetes</taxon>
        <taxon>Xylariomycetidae</taxon>
        <taxon>Amphisphaeriales</taxon>
        <taxon>Apiosporaceae</taxon>
        <taxon>Apiospora</taxon>
    </lineage>
</organism>
<protein>
    <submittedName>
        <fullName evidence="3">Uncharacterized protein</fullName>
    </submittedName>
</protein>
<evidence type="ECO:0000256" key="2">
    <source>
        <dbReference type="SAM" id="MobiDB-lite"/>
    </source>
</evidence>
<feature type="region of interest" description="Disordered" evidence="2">
    <location>
        <begin position="45"/>
        <end position="243"/>
    </location>
</feature>
<keyword evidence="1" id="KW-0175">Coiled coil</keyword>
<feature type="compositionally biased region" description="Basic and acidic residues" evidence="2">
    <location>
        <begin position="141"/>
        <end position="162"/>
    </location>
</feature>
<feature type="compositionally biased region" description="Polar residues" evidence="2">
    <location>
        <begin position="222"/>
        <end position="233"/>
    </location>
</feature>
<dbReference type="Proteomes" id="UP001396898">
    <property type="component" value="Unassembled WGS sequence"/>
</dbReference>
<feature type="compositionally biased region" description="Acidic residues" evidence="2">
    <location>
        <begin position="397"/>
        <end position="410"/>
    </location>
</feature>
<accession>A0ABR1RLV1</accession>
<name>A0ABR1RLV1_9PEZI</name>
<feature type="compositionally biased region" description="Low complexity" evidence="2">
    <location>
        <begin position="130"/>
        <end position="140"/>
    </location>
</feature>
<feature type="compositionally biased region" description="Low complexity" evidence="2">
    <location>
        <begin position="423"/>
        <end position="434"/>
    </location>
</feature>
<keyword evidence="4" id="KW-1185">Reference proteome</keyword>
<dbReference type="EMBL" id="JAQQWI010000012">
    <property type="protein sequence ID" value="KAK8015857.1"/>
    <property type="molecule type" value="Genomic_DNA"/>
</dbReference>
<feature type="region of interest" description="Disordered" evidence="2">
    <location>
        <begin position="330"/>
        <end position="448"/>
    </location>
</feature>
<feature type="compositionally biased region" description="Low complexity" evidence="2">
    <location>
        <begin position="342"/>
        <end position="367"/>
    </location>
</feature>
<evidence type="ECO:0000256" key="1">
    <source>
        <dbReference type="SAM" id="Coils"/>
    </source>
</evidence>
<evidence type="ECO:0000313" key="3">
    <source>
        <dbReference type="EMBL" id="KAK8015857.1"/>
    </source>
</evidence>
<evidence type="ECO:0000313" key="4">
    <source>
        <dbReference type="Proteomes" id="UP001396898"/>
    </source>
</evidence>
<feature type="compositionally biased region" description="Low complexity" evidence="2">
    <location>
        <begin position="163"/>
        <end position="174"/>
    </location>
</feature>
<feature type="coiled-coil region" evidence="1">
    <location>
        <begin position="280"/>
        <end position="328"/>
    </location>
</feature>
<feature type="compositionally biased region" description="Gly residues" evidence="2">
    <location>
        <begin position="368"/>
        <end position="379"/>
    </location>
</feature>
<feature type="region of interest" description="Disordered" evidence="2">
    <location>
        <begin position="1"/>
        <end position="22"/>
    </location>
</feature>
<proteinExistence type="predicted"/>